<keyword evidence="1" id="KW-0472">Membrane</keyword>
<evidence type="ECO:0000313" key="2">
    <source>
        <dbReference type="EMBL" id="OOR30808.1"/>
    </source>
</evidence>
<organism evidence="2 3">
    <name type="scientific">Bacillus cereus</name>
    <dbReference type="NCBI Taxonomy" id="1396"/>
    <lineage>
        <taxon>Bacteria</taxon>
        <taxon>Bacillati</taxon>
        <taxon>Bacillota</taxon>
        <taxon>Bacilli</taxon>
        <taxon>Bacillales</taxon>
        <taxon>Bacillaceae</taxon>
        <taxon>Bacillus</taxon>
        <taxon>Bacillus cereus group</taxon>
    </lineage>
</organism>
<keyword evidence="1" id="KW-1133">Transmembrane helix</keyword>
<keyword evidence="1" id="KW-0812">Transmembrane</keyword>
<evidence type="ECO:0000256" key="1">
    <source>
        <dbReference type="SAM" id="Phobius"/>
    </source>
</evidence>
<gene>
    <name evidence="2" type="ORF">BW892_04905</name>
</gene>
<dbReference type="EMBL" id="MUAL01000004">
    <property type="protein sequence ID" value="OOR30808.1"/>
    <property type="molecule type" value="Genomic_DNA"/>
</dbReference>
<dbReference type="AlphaFoldDB" id="A0A1S9V8N4"/>
<dbReference type="Proteomes" id="UP000191124">
    <property type="component" value="Unassembled WGS sequence"/>
</dbReference>
<name>A0A1S9V8N4_BACCE</name>
<sequence length="81" mass="9664">MLGHMKFKLIAVVFFFFALVFLLDGYISIAFLLVLIGIGMWAWGNVRLRAAREEGEIKRDARRQAKYDKVFNKEYYKERRK</sequence>
<dbReference type="RefSeq" id="WP_078179766.1">
    <property type="nucleotide sequence ID" value="NZ_MUAL01000004.1"/>
</dbReference>
<feature type="transmembrane region" description="Helical" evidence="1">
    <location>
        <begin position="7"/>
        <end position="23"/>
    </location>
</feature>
<evidence type="ECO:0000313" key="3">
    <source>
        <dbReference type="Proteomes" id="UP000191124"/>
    </source>
</evidence>
<accession>A0A1S9V8N4</accession>
<reference evidence="2 3" key="1">
    <citation type="submission" date="2017-01" db="EMBL/GenBank/DDBJ databases">
        <title>Bacillus cereus isolates.</title>
        <authorList>
            <person name="Beno S.M."/>
        </authorList>
    </citation>
    <scope>NUCLEOTIDE SEQUENCE [LARGE SCALE GENOMIC DNA]</scope>
    <source>
        <strain evidence="2 3">FSL M7-1219</strain>
    </source>
</reference>
<comment type="caution">
    <text evidence="2">The sequence shown here is derived from an EMBL/GenBank/DDBJ whole genome shotgun (WGS) entry which is preliminary data.</text>
</comment>
<proteinExistence type="predicted"/>
<protein>
    <submittedName>
        <fullName evidence="2">Uncharacterized protein</fullName>
    </submittedName>
</protein>